<feature type="domain" description="HTH tetR-type" evidence="3">
    <location>
        <begin position="15"/>
        <end position="60"/>
    </location>
</feature>
<feature type="DNA-binding region" description="H-T-H motif" evidence="2">
    <location>
        <begin position="38"/>
        <end position="57"/>
    </location>
</feature>
<dbReference type="GO" id="GO:0000976">
    <property type="term" value="F:transcription cis-regulatory region binding"/>
    <property type="evidence" value="ECO:0007669"/>
    <property type="project" value="TreeGrafter"/>
</dbReference>
<name>A0A073B7T2_9PSEU</name>
<dbReference type="PANTHER" id="PTHR30055:SF148">
    <property type="entry name" value="TETR-FAMILY TRANSCRIPTIONAL REGULATOR"/>
    <property type="match status" value="1"/>
</dbReference>
<dbReference type="PANTHER" id="PTHR30055">
    <property type="entry name" value="HTH-TYPE TRANSCRIPTIONAL REGULATOR RUTR"/>
    <property type="match status" value="1"/>
</dbReference>
<dbReference type="Proteomes" id="UP000031419">
    <property type="component" value="Unassembled WGS sequence"/>
</dbReference>
<protein>
    <recommendedName>
        <fullName evidence="3">HTH tetR-type domain-containing protein</fullName>
    </recommendedName>
</protein>
<evidence type="ECO:0000313" key="4">
    <source>
        <dbReference type="EMBL" id="KEI43744.1"/>
    </source>
</evidence>
<gene>
    <name evidence="4" type="ORF">GU90_14100</name>
</gene>
<dbReference type="PRINTS" id="PR00455">
    <property type="entry name" value="HTHTETR"/>
</dbReference>
<dbReference type="AlphaFoldDB" id="A0A073B7T2"/>
<dbReference type="InterPro" id="IPR009057">
    <property type="entry name" value="Homeodomain-like_sf"/>
</dbReference>
<organism evidence="4 5">
    <name type="scientific">Saccharopolyspora rectivirgula</name>
    <dbReference type="NCBI Taxonomy" id="28042"/>
    <lineage>
        <taxon>Bacteria</taxon>
        <taxon>Bacillati</taxon>
        <taxon>Actinomycetota</taxon>
        <taxon>Actinomycetes</taxon>
        <taxon>Pseudonocardiales</taxon>
        <taxon>Pseudonocardiaceae</taxon>
        <taxon>Saccharopolyspora</taxon>
    </lineage>
</organism>
<dbReference type="Pfam" id="PF00440">
    <property type="entry name" value="TetR_N"/>
    <property type="match status" value="1"/>
</dbReference>
<keyword evidence="1 2" id="KW-0238">DNA-binding</keyword>
<dbReference type="Gene3D" id="1.10.357.10">
    <property type="entry name" value="Tetracycline Repressor, domain 2"/>
    <property type="match status" value="1"/>
</dbReference>
<keyword evidence="5" id="KW-1185">Reference proteome</keyword>
<reference evidence="4 5" key="1">
    <citation type="submission" date="2014-06" db="EMBL/GenBank/DDBJ databases">
        <title>Saccharopolyspora rectivirgula DSM-43113 Genome sequencing.</title>
        <authorList>
            <person name="Barrera C."/>
            <person name="Millon L."/>
            <person name="Rognon B."/>
            <person name="Zaugg C."/>
            <person name="Monod M."/>
        </authorList>
    </citation>
    <scope>NUCLEOTIDE SEQUENCE [LARGE SCALE GENOMIC DNA]</scope>
    <source>
        <strain evidence="4 5">DSM 43113</strain>
    </source>
</reference>
<dbReference type="PROSITE" id="PS50977">
    <property type="entry name" value="HTH_TETR_2"/>
    <property type="match status" value="1"/>
</dbReference>
<dbReference type="RefSeq" id="WP_051388066.1">
    <property type="nucleotide sequence ID" value="NZ_JNVU01000035.1"/>
</dbReference>
<evidence type="ECO:0000313" key="5">
    <source>
        <dbReference type="Proteomes" id="UP000031419"/>
    </source>
</evidence>
<sequence>MEQVEAPAAGRPRDPEVDRKIAEAAILLFGERGWAGFSVEAVAKRAGVGKASIHLRWSSK</sequence>
<evidence type="ECO:0000256" key="2">
    <source>
        <dbReference type="PROSITE-ProRule" id="PRU00335"/>
    </source>
</evidence>
<dbReference type="EMBL" id="JNVU01000035">
    <property type="protein sequence ID" value="KEI43744.1"/>
    <property type="molecule type" value="Genomic_DNA"/>
</dbReference>
<dbReference type="eggNOG" id="COG1309">
    <property type="taxonomic scope" value="Bacteria"/>
</dbReference>
<comment type="caution">
    <text evidence="4">The sequence shown here is derived from an EMBL/GenBank/DDBJ whole genome shotgun (WGS) entry which is preliminary data.</text>
</comment>
<dbReference type="GO" id="GO:0003700">
    <property type="term" value="F:DNA-binding transcription factor activity"/>
    <property type="evidence" value="ECO:0007669"/>
    <property type="project" value="TreeGrafter"/>
</dbReference>
<dbReference type="InterPro" id="IPR001647">
    <property type="entry name" value="HTH_TetR"/>
</dbReference>
<proteinExistence type="predicted"/>
<dbReference type="InterPro" id="IPR050109">
    <property type="entry name" value="HTH-type_TetR-like_transc_reg"/>
</dbReference>
<accession>A0A073B7T2</accession>
<dbReference type="SUPFAM" id="SSF46689">
    <property type="entry name" value="Homeodomain-like"/>
    <property type="match status" value="1"/>
</dbReference>
<evidence type="ECO:0000259" key="3">
    <source>
        <dbReference type="PROSITE" id="PS50977"/>
    </source>
</evidence>
<evidence type="ECO:0000256" key="1">
    <source>
        <dbReference type="ARBA" id="ARBA00023125"/>
    </source>
</evidence>